<evidence type="ECO:0000313" key="1">
    <source>
        <dbReference type="EMBL" id="PRY38448.1"/>
    </source>
</evidence>
<dbReference type="RefSeq" id="WP_106138180.1">
    <property type="nucleotide sequence ID" value="NZ_PVTE01000009.1"/>
</dbReference>
<reference evidence="1 2" key="1">
    <citation type="submission" date="2018-03" db="EMBL/GenBank/DDBJ databases">
        <title>Genomic Encyclopedia of Archaeal and Bacterial Type Strains, Phase II (KMG-II): from individual species to whole genera.</title>
        <authorList>
            <person name="Goeker M."/>
        </authorList>
    </citation>
    <scope>NUCLEOTIDE SEQUENCE [LARGE SCALE GENOMIC DNA]</scope>
    <source>
        <strain evidence="1 2">DSM 28354</strain>
    </source>
</reference>
<evidence type="ECO:0000313" key="2">
    <source>
        <dbReference type="Proteomes" id="UP000238375"/>
    </source>
</evidence>
<protein>
    <submittedName>
        <fullName evidence="1">Uncharacterized protein</fullName>
    </submittedName>
</protein>
<dbReference type="OrthoDB" id="9778595at2"/>
<comment type="caution">
    <text evidence="1">The sequence shown here is derived from an EMBL/GenBank/DDBJ whole genome shotgun (WGS) entry which is preliminary data.</text>
</comment>
<dbReference type="Proteomes" id="UP000238375">
    <property type="component" value="Unassembled WGS sequence"/>
</dbReference>
<gene>
    <name evidence="1" type="ORF">CLV58_109175</name>
</gene>
<organism evidence="1 2">
    <name type="scientific">Spirosoma oryzae</name>
    <dbReference type="NCBI Taxonomy" id="1469603"/>
    <lineage>
        <taxon>Bacteria</taxon>
        <taxon>Pseudomonadati</taxon>
        <taxon>Bacteroidota</taxon>
        <taxon>Cytophagia</taxon>
        <taxon>Cytophagales</taxon>
        <taxon>Cytophagaceae</taxon>
        <taxon>Spirosoma</taxon>
    </lineage>
</organism>
<dbReference type="EMBL" id="PVTE01000009">
    <property type="protein sequence ID" value="PRY38448.1"/>
    <property type="molecule type" value="Genomic_DNA"/>
</dbReference>
<proteinExistence type="predicted"/>
<accession>A0A2T0SYF7</accession>
<keyword evidence="2" id="KW-1185">Reference proteome</keyword>
<name>A0A2T0SYF7_9BACT</name>
<sequence>MNTRRDWIYQVRSRFRADTVDSRLSNRMISFELEKMLTLLIRRDSDSRKTWKQTNLFTRQLIELTTVDGRSRSVNPLPPIFQGSLNPYLQILGSDGTSWTLSTPLQQAGSCGFYGWLDNENYLVLTRPGITQIEVRYFGKPYRQPGSCQSELDVLLPVPDHLEEDLLTSVCKNLAAAPLPIPEDSFPNQNAQTTAPRPTA</sequence>
<dbReference type="AlphaFoldDB" id="A0A2T0SYF7"/>